<reference evidence="1 2" key="1">
    <citation type="journal article" date="2015" name="Genome Announc.">
        <title>Draft Genome Sequence of Clostridium tyrobutyricum Strain DIVETGP, Isolated from Cow's Milk for Grana Padano Production.</title>
        <authorList>
            <person name="Soggiu A."/>
            <person name="Piras C."/>
            <person name="Gaiarsa S."/>
            <person name="Sassera D."/>
            <person name="Roncada P."/>
            <person name="Bendixen E."/>
            <person name="Brasca M."/>
            <person name="Bonizzi L."/>
        </authorList>
    </citation>
    <scope>NUCLEOTIDE SEQUENCE [LARGE SCALE GENOMIC DNA]</scope>
    <source>
        <strain evidence="1 2">DIVETGP</strain>
    </source>
</reference>
<name>W6N8J8_CLOTY</name>
<dbReference type="RefSeq" id="WP_017751903.1">
    <property type="nucleotide sequence ID" value="NZ_CBXI010000032.1"/>
</dbReference>
<evidence type="ECO:0000313" key="2">
    <source>
        <dbReference type="Proteomes" id="UP000019482"/>
    </source>
</evidence>
<dbReference type="Gene3D" id="3.10.530.10">
    <property type="entry name" value="CPE0013-like"/>
    <property type="match status" value="1"/>
</dbReference>
<dbReference type="SUPFAM" id="SSF160148">
    <property type="entry name" value="CPE0013-like"/>
    <property type="match status" value="1"/>
</dbReference>
<dbReference type="Proteomes" id="UP000019482">
    <property type="component" value="Unassembled WGS sequence"/>
</dbReference>
<organism evidence="1 2">
    <name type="scientific">Clostridium tyrobutyricum DIVETGP</name>
    <dbReference type="NCBI Taxonomy" id="1408889"/>
    <lineage>
        <taxon>Bacteria</taxon>
        <taxon>Bacillati</taxon>
        <taxon>Bacillota</taxon>
        <taxon>Clostridia</taxon>
        <taxon>Eubacteriales</taxon>
        <taxon>Clostridiaceae</taxon>
        <taxon>Clostridium</taxon>
    </lineage>
</organism>
<dbReference type="Pfam" id="PF07892">
    <property type="entry name" value="DUF1667"/>
    <property type="match status" value="1"/>
</dbReference>
<dbReference type="InterPro" id="IPR036593">
    <property type="entry name" value="CPE0013-like_sf"/>
</dbReference>
<evidence type="ECO:0000313" key="1">
    <source>
        <dbReference type="EMBL" id="CDL91764.1"/>
    </source>
</evidence>
<sequence length="129" mass="13992">MENRELTCIGCPMGCQLLVKLEGDKVIEVTGNTCKRGEIYGQKECTNPTRIVTSSVYVKNGEIDVVPVKTEKDIPKGKIFDCIKALKDVIVEAPINIGDVVVKDILGTGVDIIATKKIDRVDGNESKTA</sequence>
<dbReference type="OrthoDB" id="9811531at2"/>
<dbReference type="AlphaFoldDB" id="W6N8J8"/>
<protein>
    <recommendedName>
        <fullName evidence="3">NAD(FAD)-dependent dehydrogenase</fullName>
    </recommendedName>
</protein>
<dbReference type="InterPro" id="IPR012460">
    <property type="entry name" value="DUF1667"/>
</dbReference>
<dbReference type="PANTHER" id="PTHR39450:SF1">
    <property type="entry name" value="DUF1667 DOMAIN-CONTAINING PROTEIN"/>
    <property type="match status" value="1"/>
</dbReference>
<dbReference type="SUPFAM" id="SSF53706">
    <property type="entry name" value="Formate dehydrogenase/DMSO reductase, domains 1-3"/>
    <property type="match status" value="1"/>
</dbReference>
<keyword evidence="2" id="KW-1185">Reference proteome</keyword>
<evidence type="ECO:0008006" key="3">
    <source>
        <dbReference type="Google" id="ProtNLM"/>
    </source>
</evidence>
<comment type="caution">
    <text evidence="1">The sequence shown here is derived from an EMBL/GenBank/DDBJ whole genome shotgun (WGS) entry which is preliminary data.</text>
</comment>
<gene>
    <name evidence="1" type="ORF">CTDIVETGP_1834</name>
</gene>
<dbReference type="EMBL" id="CBXI010000032">
    <property type="protein sequence ID" value="CDL91764.1"/>
    <property type="molecule type" value="Genomic_DNA"/>
</dbReference>
<accession>W6N8J8</accession>
<dbReference type="GeneID" id="29418329"/>
<proteinExistence type="predicted"/>
<dbReference type="PANTHER" id="PTHR39450">
    <property type="entry name" value="MOLYBDOPTERIN OXIDOREDUCTASE, 4FE-4S CLUSTER-BINDING SUBUNIT"/>
    <property type="match status" value="1"/>
</dbReference>